<proteinExistence type="predicted"/>
<dbReference type="RefSeq" id="WP_015234609.1">
    <property type="nucleotide sequence ID" value="NC_019793.1"/>
</dbReference>
<dbReference type="Proteomes" id="UP000010467">
    <property type="component" value="Chromosome"/>
</dbReference>
<keyword evidence="2" id="KW-1185">Reference proteome</keyword>
<name>K9ZYM1_DEIPD</name>
<sequence length="103" mass="12293">MYLVQLLLPLYDNENRPFPGAHYRTLREELTARFGGLTAYSRAPALGLWQDEEQGQVVRDDVVVYEVMTGELDRDWWRDYRKTLKTRFRQDDLLMRAQQVEVL</sequence>
<gene>
    <name evidence="1" type="ordered locus">Deipe_0720</name>
</gene>
<dbReference type="OrthoDB" id="8778976at2"/>
<dbReference type="PATRIC" id="fig|937777.3.peg.725"/>
<dbReference type="EMBL" id="CP003382">
    <property type="protein sequence ID" value="AFZ66299.1"/>
    <property type="molecule type" value="Genomic_DNA"/>
</dbReference>
<evidence type="ECO:0000313" key="2">
    <source>
        <dbReference type="Proteomes" id="UP000010467"/>
    </source>
</evidence>
<organism evidence="1 2">
    <name type="scientific">Deinococcus peraridilitoris (strain DSM 19664 / LMG 22246 / CIP 109416 / KR-200)</name>
    <dbReference type="NCBI Taxonomy" id="937777"/>
    <lineage>
        <taxon>Bacteria</taxon>
        <taxon>Thermotogati</taxon>
        <taxon>Deinococcota</taxon>
        <taxon>Deinococci</taxon>
        <taxon>Deinococcales</taxon>
        <taxon>Deinococcaceae</taxon>
        <taxon>Deinococcus</taxon>
    </lineage>
</organism>
<accession>K9ZYM1</accession>
<dbReference type="STRING" id="937777.Deipe_0720"/>
<reference evidence="2" key="1">
    <citation type="submission" date="2012-03" db="EMBL/GenBank/DDBJ databases">
        <title>Complete sequence of chromosome of Deinococcus peraridilitoris DSM 19664.</title>
        <authorList>
            <person name="Lucas S."/>
            <person name="Copeland A."/>
            <person name="Lapidus A."/>
            <person name="Glavina del Rio T."/>
            <person name="Dalin E."/>
            <person name="Tice H."/>
            <person name="Bruce D."/>
            <person name="Goodwin L."/>
            <person name="Pitluck S."/>
            <person name="Peters L."/>
            <person name="Mikhailova N."/>
            <person name="Lu M."/>
            <person name="Kyrpides N."/>
            <person name="Mavromatis K."/>
            <person name="Ivanova N."/>
            <person name="Brettin T."/>
            <person name="Detter J.C."/>
            <person name="Han C."/>
            <person name="Larimer F."/>
            <person name="Land M."/>
            <person name="Hauser L."/>
            <person name="Markowitz V."/>
            <person name="Cheng J.-F."/>
            <person name="Hugenholtz P."/>
            <person name="Woyke T."/>
            <person name="Wu D."/>
            <person name="Pukall R."/>
            <person name="Steenblock K."/>
            <person name="Brambilla E."/>
            <person name="Klenk H.-P."/>
            <person name="Eisen J.A."/>
        </authorList>
    </citation>
    <scope>NUCLEOTIDE SEQUENCE [LARGE SCALE GENOMIC DNA]</scope>
    <source>
        <strain evidence="2">DSM 19664 / LMG 22246 / CIP 109416 / KR-200</strain>
    </source>
</reference>
<dbReference type="AlphaFoldDB" id="K9ZYM1"/>
<protein>
    <recommendedName>
        <fullName evidence="3">DUF1330 domain-containing protein</fullName>
    </recommendedName>
</protein>
<dbReference type="KEGG" id="dpd:Deipe_0720"/>
<evidence type="ECO:0000313" key="1">
    <source>
        <dbReference type="EMBL" id="AFZ66299.1"/>
    </source>
</evidence>
<evidence type="ECO:0008006" key="3">
    <source>
        <dbReference type="Google" id="ProtNLM"/>
    </source>
</evidence>
<dbReference type="eggNOG" id="COG0221">
    <property type="taxonomic scope" value="Bacteria"/>
</dbReference>
<dbReference type="HOGENOM" id="CLU_153885_0_0_0"/>